<accession>Q64VF6</accession>
<dbReference type="HOGENOM" id="CLU_3076728_0_0_10"/>
<gene>
    <name evidence="1" type="ordered locus">BF1775</name>
</gene>
<dbReference type="AlphaFoldDB" id="Q64VF6"/>
<proteinExistence type="predicted"/>
<organism evidence="1 2">
    <name type="scientific">Bacteroides fragilis (strain YCH46)</name>
    <dbReference type="NCBI Taxonomy" id="295405"/>
    <lineage>
        <taxon>Bacteria</taxon>
        <taxon>Pseudomonadati</taxon>
        <taxon>Bacteroidota</taxon>
        <taxon>Bacteroidia</taxon>
        <taxon>Bacteroidales</taxon>
        <taxon>Bacteroidaceae</taxon>
        <taxon>Bacteroides</taxon>
    </lineage>
</organism>
<dbReference type="Proteomes" id="UP000002197">
    <property type="component" value="Chromosome"/>
</dbReference>
<evidence type="ECO:0000313" key="1">
    <source>
        <dbReference type="EMBL" id="BAD48522.1"/>
    </source>
</evidence>
<reference evidence="1 2" key="1">
    <citation type="journal article" date="2004" name="Proc. Natl. Acad. Sci. U.S.A.">
        <title>Genomic analysis of Bacteroides fragilis reveals extensive DNA inversions regulating cell surface adaptation.</title>
        <authorList>
            <person name="Kuwahara T."/>
            <person name="Yamashita A."/>
            <person name="Hirakawa H."/>
            <person name="Nakayama H."/>
            <person name="Toh H."/>
            <person name="Okada N."/>
            <person name="Kuhara S."/>
            <person name="Hattori M."/>
            <person name="Hayashi T."/>
            <person name="Ohnishi Y."/>
        </authorList>
    </citation>
    <scope>NUCLEOTIDE SEQUENCE [LARGE SCALE GENOMIC DNA]</scope>
    <source>
        <strain evidence="1 2">YCH46</strain>
    </source>
</reference>
<evidence type="ECO:0000313" key="2">
    <source>
        <dbReference type="Proteomes" id="UP000002197"/>
    </source>
</evidence>
<name>Q64VF6_BACFR</name>
<protein>
    <submittedName>
        <fullName evidence="1">Uncharacterized protein</fullName>
    </submittedName>
</protein>
<dbReference type="EMBL" id="AP006841">
    <property type="protein sequence ID" value="BAD48522.1"/>
    <property type="molecule type" value="Genomic_DNA"/>
</dbReference>
<sequence>MNYQKSKISATLVTTLVDIKKRIYPIPLQPSTYDEGNQNVLISIVIPTLYYK</sequence>
<dbReference type="KEGG" id="bfr:BF1775"/>